<evidence type="ECO:0000313" key="4">
    <source>
        <dbReference type="Proteomes" id="UP000593577"/>
    </source>
</evidence>
<evidence type="ECO:0000259" key="2">
    <source>
        <dbReference type="Pfam" id="PF07002"/>
    </source>
</evidence>
<organism evidence="3 4">
    <name type="scientific">Gossypium aridum</name>
    <name type="common">American cotton</name>
    <name type="synonym">Erioxylum aridum</name>
    <dbReference type="NCBI Taxonomy" id="34290"/>
    <lineage>
        <taxon>Eukaryota</taxon>
        <taxon>Viridiplantae</taxon>
        <taxon>Streptophyta</taxon>
        <taxon>Embryophyta</taxon>
        <taxon>Tracheophyta</taxon>
        <taxon>Spermatophyta</taxon>
        <taxon>Magnoliopsida</taxon>
        <taxon>eudicotyledons</taxon>
        <taxon>Gunneridae</taxon>
        <taxon>Pentapetalae</taxon>
        <taxon>rosids</taxon>
        <taxon>malvids</taxon>
        <taxon>Malvales</taxon>
        <taxon>Malvaceae</taxon>
        <taxon>Malvoideae</taxon>
        <taxon>Gossypium</taxon>
    </lineage>
</organism>
<dbReference type="Proteomes" id="UP000593577">
    <property type="component" value="Unassembled WGS sequence"/>
</dbReference>
<feature type="domain" description="Copine C-terminal" evidence="2">
    <location>
        <begin position="4"/>
        <end position="60"/>
    </location>
</feature>
<protein>
    <recommendedName>
        <fullName evidence="2">Copine C-terminal domain-containing protein</fullName>
    </recommendedName>
</protein>
<dbReference type="InterPro" id="IPR052079">
    <property type="entry name" value="E3_ligase/Copine_domain"/>
</dbReference>
<dbReference type="GO" id="GO:0016567">
    <property type="term" value="P:protein ubiquitination"/>
    <property type="evidence" value="ECO:0007669"/>
    <property type="project" value="TreeGrafter"/>
</dbReference>
<comment type="caution">
    <text evidence="3">The sequence shown here is derived from an EMBL/GenBank/DDBJ whole genome shotgun (WGS) entry which is preliminary data.</text>
</comment>
<feature type="compositionally biased region" description="Polar residues" evidence="1">
    <location>
        <begin position="91"/>
        <end position="102"/>
    </location>
</feature>
<sequence length="221" mass="25069">MKKFDDKIPAREFDNFQFVNFTGIMSKNISPEEKETAFALAALMEIPLQYKAVIELGILGQRTGKAKKVVPRPPPVSYRRPTPAPPERIPSNVSSSSPADDQTQATCPICLTNTKDLAFNCGHTDNLEIESLARMLEVNFDEMRDLKFPEYLYITLGYTTPCGTYLEQLVASTQFPMKEVIILSIHEYNVKAFANYRLDVSTTLTYVGTYVKFSDECKWRI</sequence>
<feature type="region of interest" description="Disordered" evidence="1">
    <location>
        <begin position="67"/>
        <end position="102"/>
    </location>
</feature>
<dbReference type="PANTHER" id="PTHR45751">
    <property type="entry name" value="COPINE FAMILY PROTEIN 1"/>
    <property type="match status" value="1"/>
</dbReference>
<dbReference type="GO" id="GO:0004842">
    <property type="term" value="F:ubiquitin-protein transferase activity"/>
    <property type="evidence" value="ECO:0007669"/>
    <property type="project" value="TreeGrafter"/>
</dbReference>
<reference evidence="3 4" key="1">
    <citation type="journal article" date="2019" name="Genome Biol. Evol.">
        <title>Insights into the evolution of the New World diploid cottons (Gossypium, subgenus Houzingenia) based on genome sequencing.</title>
        <authorList>
            <person name="Grover C.E."/>
            <person name="Arick M.A. 2nd"/>
            <person name="Thrash A."/>
            <person name="Conover J.L."/>
            <person name="Sanders W.S."/>
            <person name="Peterson D.G."/>
            <person name="Frelichowski J.E."/>
            <person name="Scheffler J.A."/>
            <person name="Scheffler B.E."/>
            <person name="Wendel J.F."/>
        </authorList>
    </citation>
    <scope>NUCLEOTIDE SEQUENCE [LARGE SCALE GENOMIC DNA]</scope>
    <source>
        <strain evidence="3">185</strain>
        <tissue evidence="3">Leaf</tissue>
    </source>
</reference>
<evidence type="ECO:0000313" key="3">
    <source>
        <dbReference type="EMBL" id="MBA0699386.1"/>
    </source>
</evidence>
<keyword evidence="4" id="KW-1185">Reference proteome</keyword>
<dbReference type="EMBL" id="JABFAA010000013">
    <property type="protein sequence ID" value="MBA0699386.1"/>
    <property type="molecule type" value="Genomic_DNA"/>
</dbReference>
<proteinExistence type="predicted"/>
<gene>
    <name evidence="3" type="ORF">Goari_001028</name>
</gene>
<dbReference type="PANTHER" id="PTHR45751:SF16">
    <property type="entry name" value="E3 UBIQUITIN-PROTEIN LIGASE RGLG4"/>
    <property type="match status" value="1"/>
</dbReference>
<dbReference type="InterPro" id="IPR010734">
    <property type="entry name" value="Copine_C"/>
</dbReference>
<dbReference type="Pfam" id="PF07002">
    <property type="entry name" value="Copine"/>
    <property type="match status" value="1"/>
</dbReference>
<name>A0A7J8YII3_GOSAI</name>
<dbReference type="GO" id="GO:0005634">
    <property type="term" value="C:nucleus"/>
    <property type="evidence" value="ECO:0007669"/>
    <property type="project" value="TreeGrafter"/>
</dbReference>
<accession>A0A7J8YII3</accession>
<evidence type="ECO:0000256" key="1">
    <source>
        <dbReference type="SAM" id="MobiDB-lite"/>
    </source>
</evidence>
<dbReference type="AlphaFoldDB" id="A0A7J8YII3"/>
<feature type="compositionally biased region" description="Pro residues" evidence="1">
    <location>
        <begin position="71"/>
        <end position="88"/>
    </location>
</feature>